<dbReference type="RefSeq" id="WP_175015639.1">
    <property type="nucleotide sequence ID" value="NZ_CABVQN010000044.1"/>
</dbReference>
<dbReference type="AlphaFoldDB" id="A0A6P3BCC6"/>
<protein>
    <submittedName>
        <fullName evidence="2">Uncharacterized protein</fullName>
    </submittedName>
</protein>
<accession>A0A6P3BCC6</accession>
<dbReference type="EMBL" id="CABVQN010000044">
    <property type="protein sequence ID" value="VWD54358.1"/>
    <property type="molecule type" value="Genomic_DNA"/>
</dbReference>
<sequence length="225" mass="25578">MNVIGFNKVRQHGRHGSWDRLTVIDCHTATQASTVVAVLASRGCVWSCVIYGFGREAARPKIFIYGDISLEFKQRFGDYYQIFDYGPRFLRGRYLTCMERKLRLPPLMLGTRNPCDCEDCQSEQGANQHASDYSCDYLDQALVSREGQATGRDPFLRFVPIGILRLVVYMVIAVAQISLLLPNPEVHVRFSKKEVSLTLPTIWPRATEISDGVRMSRCPGFHDRP</sequence>
<evidence type="ECO:0000256" key="1">
    <source>
        <dbReference type="SAM" id="Phobius"/>
    </source>
</evidence>
<keyword evidence="1" id="KW-0812">Transmembrane</keyword>
<gene>
    <name evidence="2" type="ORF">BLA39750_06518</name>
</gene>
<keyword evidence="1" id="KW-1133">Transmembrane helix</keyword>
<organism evidence="2 3">
    <name type="scientific">Burkholderia lata (strain ATCC 17760 / DSM 23089 / LMG 22485 / NCIMB 9086 / R18194 / 383)</name>
    <dbReference type="NCBI Taxonomy" id="482957"/>
    <lineage>
        <taxon>Bacteria</taxon>
        <taxon>Pseudomonadati</taxon>
        <taxon>Pseudomonadota</taxon>
        <taxon>Betaproteobacteria</taxon>
        <taxon>Burkholderiales</taxon>
        <taxon>Burkholderiaceae</taxon>
        <taxon>Burkholderia</taxon>
        <taxon>Burkholderia cepacia complex</taxon>
    </lineage>
</organism>
<dbReference type="Proteomes" id="UP000494110">
    <property type="component" value="Unassembled WGS sequence"/>
</dbReference>
<reference evidence="2 3" key="1">
    <citation type="submission" date="2019-09" db="EMBL/GenBank/DDBJ databases">
        <authorList>
            <person name="Depoorter E."/>
        </authorList>
    </citation>
    <scope>NUCLEOTIDE SEQUENCE [LARGE SCALE GENOMIC DNA]</scope>
    <source>
        <strain evidence="2">R-39750</strain>
    </source>
</reference>
<evidence type="ECO:0000313" key="2">
    <source>
        <dbReference type="EMBL" id="VWD54358.1"/>
    </source>
</evidence>
<feature type="transmembrane region" description="Helical" evidence="1">
    <location>
        <begin position="162"/>
        <end position="181"/>
    </location>
</feature>
<name>A0A6P3BCC6_BURL3</name>
<keyword evidence="1" id="KW-0472">Membrane</keyword>
<evidence type="ECO:0000313" key="3">
    <source>
        <dbReference type="Proteomes" id="UP000494110"/>
    </source>
</evidence>
<proteinExistence type="predicted"/>